<proteinExistence type="predicted"/>
<dbReference type="SUPFAM" id="SSF82714">
    <property type="entry name" value="Multidrug efflux transporter AcrB TolC docking domain, DN and DC subdomains"/>
    <property type="match status" value="2"/>
</dbReference>
<gene>
    <name evidence="3" type="ORF">QEO92_15665</name>
</gene>
<sequence length="1111" mass="120447">MNFSAWSIRNPIAPLLGFALLLFVGIQSFYALPITRFPNIDVAVVSITVTQSGASPAELEMQVTKEIEDAVASISGIDEIQSTVTDGQSQTVVVFRIEKPTDEAVQDTKDAIDKIRSDLPAGIEEPVVTKVDVEGQAIQTFAVSSPNMTLEELSWFVDDTVKRSLQGQPGVGRIDRYGGADREIRVSLNSAKLDAYGITAADVNQQLRGTNVDLGSGRGQVANNEQTIRTLGDARDVAQLADTTITLPTGRFVKLSELGTVADTYEEPKSFSRFNGTPSVTFAVFRAKGASEVSVAETVATSLDEVRKANPDVSIEMVDDSVYFTYGNYEAALHTLMEGSLLAVIVVFLFLRNWRATLIAAVALPLSAIPTFWIMDIMGFSLNLVSFLALTLATGILVDDAIVEIENIARHIKMGKTPYRAALEAADEIGLAVIATSFTIIAVFVPVSFMPGIPGQYFIQFGLTVAFSVFFSLMVARLITPLMAAYLMRAEDAMEDHHDNDSRLMKAYTRLVTGTTRKWYWRYTTLLAAIAFLVGSMALLAQVPGSFMPPDDSSRVVLSVELPPNATLDETAAATDKVYDAIRHIDGVESIFILGGASPKGDLELRRATVRVILQNIDHSLVKTLVNKGLGSIPLVGDYLPKIKENGRTRPQWDVEKDIFAAVQSIADVRISKVNDRAERDLSFNFLSKSEEDLNEAVSLLESKLRASPILANISSEGALPRPELQIRPRMDQASRLGITPQQISETVRVATIGDIDANLAKISLDDRQIPIRVQASLDVRRDLAAIRALKIKTASGASVPLYSVADIDYAEGPSSIKRNDRNRVVSIGSDVPFGTALDTATAEFKRIVDETELPPSVRLAESGDAKIQAEMTQSFGNAMLLGLMLVLVVLILLFKDVIQPFTILFSLPLAIGGVAVGLIVTQNALSMPVLIGILMLMGIVTKNAILLVDFAIEMKRHGLERVHAMVEAGRKRARPIIMTSIAMSAGMLPSALGVGEGGSFRAPMAIAVIGGIIVSTVLSLVVVPSFFLIMDDLSHLLGRIFGRLVGRKEEEEVDLSKEELSREARKSAESIASLEERLNQIERQTSANDDRSSGAQTGTKVLRLPPMAAE</sequence>
<dbReference type="Pfam" id="PF00873">
    <property type="entry name" value="ACR_tran"/>
    <property type="match status" value="1"/>
</dbReference>
<feature type="transmembrane region" description="Helical" evidence="2">
    <location>
        <begin position="457"/>
        <end position="479"/>
    </location>
</feature>
<reference evidence="3 4" key="1">
    <citation type="submission" date="2023-04" db="EMBL/GenBank/DDBJ databases">
        <title>Neorhizobium petrolearium OS53, complete genome.</title>
        <authorList>
            <person name="Yu T."/>
        </authorList>
    </citation>
    <scope>NUCLEOTIDE SEQUENCE [LARGE SCALE GENOMIC DNA]</scope>
    <source>
        <strain evidence="3 4">OS53</strain>
    </source>
</reference>
<dbReference type="Gene3D" id="3.30.70.1430">
    <property type="entry name" value="Multidrug efflux transporter AcrB pore domain"/>
    <property type="match status" value="2"/>
</dbReference>
<feature type="transmembrane region" description="Helical" evidence="2">
    <location>
        <begin position="520"/>
        <end position="541"/>
    </location>
</feature>
<feature type="transmembrane region" description="Helical" evidence="2">
    <location>
        <begin position="974"/>
        <end position="993"/>
    </location>
</feature>
<keyword evidence="2" id="KW-0472">Membrane</keyword>
<feature type="compositionally biased region" description="Polar residues" evidence="1">
    <location>
        <begin position="1082"/>
        <end position="1100"/>
    </location>
</feature>
<feature type="transmembrane region" description="Helical" evidence="2">
    <location>
        <begin position="902"/>
        <end position="922"/>
    </location>
</feature>
<keyword evidence="2" id="KW-0812">Transmembrane</keyword>
<dbReference type="PANTHER" id="PTHR32063">
    <property type="match status" value="1"/>
</dbReference>
<dbReference type="RefSeq" id="WP_227703651.1">
    <property type="nucleotide sequence ID" value="NZ_CP123000.1"/>
</dbReference>
<dbReference type="InterPro" id="IPR027463">
    <property type="entry name" value="AcrB_DN_DC_subdom"/>
</dbReference>
<dbReference type="InterPro" id="IPR001036">
    <property type="entry name" value="Acrflvin-R"/>
</dbReference>
<dbReference type="Gene3D" id="3.30.70.1440">
    <property type="entry name" value="Multidrug efflux transporter AcrB pore domain"/>
    <property type="match status" value="1"/>
</dbReference>
<dbReference type="Gene3D" id="3.30.2090.10">
    <property type="entry name" value="Multidrug efflux transporter AcrB TolC docking domain, DN and DC subdomains"/>
    <property type="match status" value="2"/>
</dbReference>
<evidence type="ECO:0000256" key="1">
    <source>
        <dbReference type="SAM" id="MobiDB-lite"/>
    </source>
</evidence>
<feature type="transmembrane region" description="Helical" evidence="2">
    <location>
        <begin position="928"/>
        <end position="953"/>
    </location>
</feature>
<feature type="transmembrane region" description="Helical" evidence="2">
    <location>
        <begin position="429"/>
        <end position="451"/>
    </location>
</feature>
<feature type="transmembrane region" description="Helical" evidence="2">
    <location>
        <begin position="876"/>
        <end position="895"/>
    </location>
</feature>
<evidence type="ECO:0000313" key="4">
    <source>
        <dbReference type="Proteomes" id="UP001227095"/>
    </source>
</evidence>
<dbReference type="PANTHER" id="PTHR32063:SF77">
    <property type="entry name" value="ACR FAMILY TRANSPORT PROTEIN"/>
    <property type="match status" value="1"/>
</dbReference>
<dbReference type="Gene3D" id="3.30.70.1320">
    <property type="entry name" value="Multidrug efflux transporter AcrB pore domain like"/>
    <property type="match status" value="1"/>
</dbReference>
<protein>
    <submittedName>
        <fullName evidence="3">Efflux RND transporter permease subunit</fullName>
    </submittedName>
</protein>
<keyword evidence="2" id="KW-1133">Transmembrane helix</keyword>
<name>A0ABY8LXS3_9HYPH</name>
<feature type="region of interest" description="Disordered" evidence="1">
    <location>
        <begin position="1080"/>
        <end position="1111"/>
    </location>
</feature>
<feature type="transmembrane region" description="Helical" evidence="2">
    <location>
        <begin position="358"/>
        <end position="375"/>
    </location>
</feature>
<dbReference type="SUPFAM" id="SSF82866">
    <property type="entry name" value="Multidrug efflux transporter AcrB transmembrane domain"/>
    <property type="match status" value="2"/>
</dbReference>
<feature type="transmembrane region" description="Helical" evidence="2">
    <location>
        <begin position="1005"/>
        <end position="1030"/>
    </location>
</feature>
<feature type="transmembrane region" description="Helical" evidence="2">
    <location>
        <begin position="387"/>
        <end position="409"/>
    </location>
</feature>
<dbReference type="SUPFAM" id="SSF82693">
    <property type="entry name" value="Multidrug efflux transporter AcrB pore domain, PN1, PN2, PC1 and PC2 subdomains"/>
    <property type="match status" value="3"/>
</dbReference>
<keyword evidence="4" id="KW-1185">Reference proteome</keyword>
<accession>A0ABY8LXS3</accession>
<organism evidence="3 4">
    <name type="scientific">Neorhizobium petrolearium</name>
    <dbReference type="NCBI Taxonomy" id="515361"/>
    <lineage>
        <taxon>Bacteria</taxon>
        <taxon>Pseudomonadati</taxon>
        <taxon>Pseudomonadota</taxon>
        <taxon>Alphaproteobacteria</taxon>
        <taxon>Hyphomicrobiales</taxon>
        <taxon>Rhizobiaceae</taxon>
        <taxon>Rhizobium/Agrobacterium group</taxon>
        <taxon>Neorhizobium</taxon>
    </lineage>
</organism>
<evidence type="ECO:0000313" key="3">
    <source>
        <dbReference type="EMBL" id="WGI66471.1"/>
    </source>
</evidence>
<dbReference type="EMBL" id="CP123000">
    <property type="protein sequence ID" value="WGI66471.1"/>
    <property type="molecule type" value="Genomic_DNA"/>
</dbReference>
<dbReference type="PRINTS" id="PR00702">
    <property type="entry name" value="ACRIFLAVINRP"/>
</dbReference>
<dbReference type="Gene3D" id="1.20.1640.10">
    <property type="entry name" value="Multidrug efflux transporter AcrB transmembrane domain"/>
    <property type="match status" value="2"/>
</dbReference>
<evidence type="ECO:0000256" key="2">
    <source>
        <dbReference type="SAM" id="Phobius"/>
    </source>
</evidence>
<feature type="transmembrane region" description="Helical" evidence="2">
    <location>
        <begin position="331"/>
        <end position="351"/>
    </location>
</feature>
<dbReference type="Proteomes" id="UP001227095">
    <property type="component" value="Chromosome"/>
</dbReference>